<dbReference type="SUPFAM" id="SSF55874">
    <property type="entry name" value="ATPase domain of HSP90 chaperone/DNA topoisomerase II/histidine kinase"/>
    <property type="match status" value="1"/>
</dbReference>
<comment type="catalytic activity">
    <reaction evidence="1">
        <text>ATP + protein L-histidine = ADP + protein N-phospho-L-histidine.</text>
        <dbReference type="EC" id="2.7.13.3"/>
    </reaction>
</comment>
<dbReference type="CDD" id="cd16917">
    <property type="entry name" value="HATPase_UhpB-NarQ-NarX-like"/>
    <property type="match status" value="1"/>
</dbReference>
<evidence type="ECO:0000256" key="2">
    <source>
        <dbReference type="ARBA" id="ARBA00012438"/>
    </source>
</evidence>
<evidence type="ECO:0000256" key="8">
    <source>
        <dbReference type="ARBA" id="ARBA00023012"/>
    </source>
</evidence>
<reference evidence="11 12" key="1">
    <citation type="submission" date="2018-06" db="EMBL/GenBank/DDBJ databases">
        <title>Thermoflavimicrobium daqus sp. nov., a thermophilic microbe isolated from Moutai-flavour Daqu.</title>
        <authorList>
            <person name="Wang X."/>
            <person name="Zhou H."/>
        </authorList>
    </citation>
    <scope>NUCLEOTIDE SEQUENCE [LARGE SCALE GENOMIC DNA]</scope>
    <source>
        <strain evidence="11 12">FBKL4.011</strain>
    </source>
</reference>
<keyword evidence="5" id="KW-0547">Nucleotide-binding</keyword>
<dbReference type="Proteomes" id="UP000251213">
    <property type="component" value="Unassembled WGS sequence"/>
</dbReference>
<dbReference type="PANTHER" id="PTHR24421">
    <property type="entry name" value="NITRATE/NITRITE SENSOR PROTEIN NARX-RELATED"/>
    <property type="match status" value="1"/>
</dbReference>
<keyword evidence="12" id="KW-1185">Reference proteome</keyword>
<dbReference type="Gene3D" id="1.20.5.1930">
    <property type="match status" value="1"/>
</dbReference>
<keyword evidence="7" id="KW-0067">ATP-binding</keyword>
<dbReference type="PANTHER" id="PTHR24421:SF10">
    <property type="entry name" value="NITRATE_NITRITE SENSOR PROTEIN NARQ"/>
    <property type="match status" value="1"/>
</dbReference>
<comment type="caution">
    <text evidence="11">The sequence shown here is derived from an EMBL/GenBank/DDBJ whole genome shotgun (WGS) entry which is preliminary data.</text>
</comment>
<keyword evidence="4" id="KW-0808">Transferase</keyword>
<organism evidence="11 12">
    <name type="scientific">Thermoflavimicrobium daqui</name>
    <dbReference type="NCBI Taxonomy" id="2137476"/>
    <lineage>
        <taxon>Bacteria</taxon>
        <taxon>Bacillati</taxon>
        <taxon>Bacillota</taxon>
        <taxon>Bacilli</taxon>
        <taxon>Bacillales</taxon>
        <taxon>Thermoactinomycetaceae</taxon>
        <taxon>Thermoflavimicrobium</taxon>
    </lineage>
</organism>
<evidence type="ECO:0000259" key="10">
    <source>
        <dbReference type="Pfam" id="PF07730"/>
    </source>
</evidence>
<dbReference type="Pfam" id="PF02518">
    <property type="entry name" value="HATPase_c"/>
    <property type="match status" value="1"/>
</dbReference>
<dbReference type="AlphaFoldDB" id="A0A364K0Y5"/>
<dbReference type="Gene3D" id="3.30.565.10">
    <property type="entry name" value="Histidine kinase-like ATPase, C-terminal domain"/>
    <property type="match status" value="1"/>
</dbReference>
<dbReference type="GO" id="GO:0046983">
    <property type="term" value="F:protein dimerization activity"/>
    <property type="evidence" value="ECO:0007669"/>
    <property type="project" value="InterPro"/>
</dbReference>
<evidence type="ECO:0000256" key="3">
    <source>
        <dbReference type="ARBA" id="ARBA00022553"/>
    </source>
</evidence>
<evidence type="ECO:0000259" key="9">
    <source>
        <dbReference type="Pfam" id="PF02518"/>
    </source>
</evidence>
<evidence type="ECO:0000313" key="11">
    <source>
        <dbReference type="EMBL" id="RAL21058.1"/>
    </source>
</evidence>
<evidence type="ECO:0000256" key="1">
    <source>
        <dbReference type="ARBA" id="ARBA00000085"/>
    </source>
</evidence>
<feature type="domain" description="Histidine kinase/HSP90-like ATPase" evidence="9">
    <location>
        <begin position="144"/>
        <end position="227"/>
    </location>
</feature>
<dbReference type="GO" id="GO:0005524">
    <property type="term" value="F:ATP binding"/>
    <property type="evidence" value="ECO:0007669"/>
    <property type="project" value="UniProtKB-KW"/>
</dbReference>
<name>A0A364K0Y5_9BACL</name>
<dbReference type="InterPro" id="IPR003594">
    <property type="entry name" value="HATPase_dom"/>
</dbReference>
<dbReference type="Pfam" id="PF07730">
    <property type="entry name" value="HisKA_3"/>
    <property type="match status" value="1"/>
</dbReference>
<keyword evidence="6" id="KW-0418">Kinase</keyword>
<dbReference type="InterPro" id="IPR011712">
    <property type="entry name" value="Sig_transdc_His_kin_sub3_dim/P"/>
</dbReference>
<dbReference type="InterPro" id="IPR036890">
    <property type="entry name" value="HATPase_C_sf"/>
</dbReference>
<proteinExistence type="predicted"/>
<dbReference type="EMBL" id="QJKK01000020">
    <property type="protein sequence ID" value="RAL21058.1"/>
    <property type="molecule type" value="Genomic_DNA"/>
</dbReference>
<dbReference type="OrthoDB" id="9781904at2"/>
<sequence length="236" mass="27165">MALESNYFGKVEIEEQNRVLEYYSKQVERITLLEERNRLARELHDSVGHTFTSVIMGMDAVSYLIDTNPEEGKKKLDRLREVARNGLEEVRRSIHQMAPLDEGVSFSEHITHICKEFASHTNTKIVKQVEGEERRIAKPIFWTLTRCLQEALTNAKRHGHAKTIYVKIIYHIDWIELRVEDDGIGMNEEKPGFGIISMNERIESLKGSFMLTGNQYGGVTMICRIPLSNEGKEKIS</sequence>
<accession>A0A364K0Y5</accession>
<reference evidence="11 12" key="2">
    <citation type="submission" date="2018-06" db="EMBL/GenBank/DDBJ databases">
        <authorList>
            <person name="Zhirakovskaya E."/>
        </authorList>
    </citation>
    <scope>NUCLEOTIDE SEQUENCE [LARGE SCALE GENOMIC DNA]</scope>
    <source>
        <strain evidence="11 12">FBKL4.011</strain>
    </source>
</reference>
<dbReference type="EC" id="2.7.13.3" evidence="2"/>
<evidence type="ECO:0000256" key="4">
    <source>
        <dbReference type="ARBA" id="ARBA00022679"/>
    </source>
</evidence>
<evidence type="ECO:0000256" key="7">
    <source>
        <dbReference type="ARBA" id="ARBA00022840"/>
    </source>
</evidence>
<dbReference type="GO" id="GO:0000155">
    <property type="term" value="F:phosphorelay sensor kinase activity"/>
    <property type="evidence" value="ECO:0007669"/>
    <property type="project" value="InterPro"/>
</dbReference>
<evidence type="ECO:0000256" key="6">
    <source>
        <dbReference type="ARBA" id="ARBA00022777"/>
    </source>
</evidence>
<protein>
    <recommendedName>
        <fullName evidence="2">histidine kinase</fullName>
        <ecNumber evidence="2">2.7.13.3</ecNumber>
    </recommendedName>
</protein>
<dbReference type="GO" id="GO:0016020">
    <property type="term" value="C:membrane"/>
    <property type="evidence" value="ECO:0007669"/>
    <property type="project" value="InterPro"/>
</dbReference>
<feature type="domain" description="Signal transduction histidine kinase subgroup 3 dimerisation and phosphoacceptor" evidence="10">
    <location>
        <begin position="35"/>
        <end position="100"/>
    </location>
</feature>
<keyword evidence="8" id="KW-0902">Two-component regulatory system</keyword>
<evidence type="ECO:0000256" key="5">
    <source>
        <dbReference type="ARBA" id="ARBA00022741"/>
    </source>
</evidence>
<evidence type="ECO:0000313" key="12">
    <source>
        <dbReference type="Proteomes" id="UP000251213"/>
    </source>
</evidence>
<keyword evidence="3" id="KW-0597">Phosphoprotein</keyword>
<gene>
    <name evidence="11" type="ORF">DL897_17380</name>
</gene>
<dbReference type="InterPro" id="IPR050482">
    <property type="entry name" value="Sensor_HK_TwoCompSys"/>
</dbReference>